<feature type="transmembrane region" description="Helical" evidence="5">
    <location>
        <begin position="131"/>
        <end position="151"/>
    </location>
</feature>
<reference evidence="6 7" key="1">
    <citation type="submission" date="2016-11" db="EMBL/GenBank/DDBJ databases">
        <authorList>
            <person name="Manzoor S."/>
        </authorList>
    </citation>
    <scope>NUCLEOTIDE SEQUENCE [LARGE SCALE GENOMIC DNA]</scope>
    <source>
        <strain evidence="6">Clostridium ultunense strain Esp</strain>
    </source>
</reference>
<evidence type="ECO:0000313" key="6">
    <source>
        <dbReference type="EMBL" id="SHD78054.1"/>
    </source>
</evidence>
<dbReference type="InterPro" id="IPR014205">
    <property type="entry name" value="Spore_YtaF"/>
</dbReference>
<evidence type="ECO:0000256" key="3">
    <source>
        <dbReference type="ARBA" id="ARBA00022989"/>
    </source>
</evidence>
<keyword evidence="7" id="KW-1185">Reference proteome</keyword>
<evidence type="ECO:0000256" key="1">
    <source>
        <dbReference type="ARBA" id="ARBA00022475"/>
    </source>
</evidence>
<gene>
    <name evidence="6" type="ORF">CUESP1_2716</name>
</gene>
<name>M1ZF26_9FIRM</name>
<feature type="transmembrane region" description="Helical" evidence="5">
    <location>
        <begin position="189"/>
        <end position="205"/>
    </location>
</feature>
<dbReference type="EMBL" id="LT669839">
    <property type="protein sequence ID" value="SHD78054.1"/>
    <property type="molecule type" value="Genomic_DNA"/>
</dbReference>
<feature type="transmembrane region" description="Helical" evidence="5">
    <location>
        <begin position="30"/>
        <end position="50"/>
    </location>
</feature>
<dbReference type="RefSeq" id="WP_005587177.1">
    <property type="nucleotide sequence ID" value="NZ_LT669839.1"/>
</dbReference>
<proteinExistence type="predicted"/>
<dbReference type="HOGENOM" id="CLU_094526_1_0_9"/>
<keyword evidence="2 5" id="KW-0812">Transmembrane</keyword>
<dbReference type="Pfam" id="PF02659">
    <property type="entry name" value="Mntp"/>
    <property type="match status" value="1"/>
</dbReference>
<evidence type="ECO:0000256" key="2">
    <source>
        <dbReference type="ARBA" id="ARBA00022692"/>
    </source>
</evidence>
<evidence type="ECO:0000256" key="4">
    <source>
        <dbReference type="ARBA" id="ARBA00023136"/>
    </source>
</evidence>
<accession>M1ZF26</accession>
<feature type="transmembrane region" description="Helical" evidence="5">
    <location>
        <begin position="6"/>
        <end position="23"/>
    </location>
</feature>
<sequence>METLLLVLALSLDAFVASVAYGTNKIKIPCISIIIIDIVCASFLTLAIFSGELVKNFLPTNSTSIISFLILILLGIYYLFESIVKSFFKNRFYSKERVKVKLFDIRLVIDIYVDEIKADFDNSKKLSSKEALYLATALSLDSLAIGFSSGLGNVNPLLLISMSLIFDVLAIWSGLVIGKRLVEKSKINLSWVAGIILITLAFLKLKQPTF</sequence>
<dbReference type="PANTHER" id="PTHR35529">
    <property type="entry name" value="MANGANESE EFFLUX PUMP MNTP-RELATED"/>
    <property type="match status" value="1"/>
</dbReference>
<dbReference type="NCBIfam" id="TIGR02840">
    <property type="entry name" value="spore_YtaF"/>
    <property type="match status" value="1"/>
</dbReference>
<protein>
    <submittedName>
        <fullName evidence="6">Putative sporulation protein YtaF</fullName>
    </submittedName>
</protein>
<keyword evidence="4 5" id="KW-0472">Membrane</keyword>
<dbReference type="InterPro" id="IPR003810">
    <property type="entry name" value="Mntp/YtaF"/>
</dbReference>
<feature type="transmembrane region" description="Helical" evidence="5">
    <location>
        <begin position="62"/>
        <end position="80"/>
    </location>
</feature>
<feature type="transmembrane region" description="Helical" evidence="5">
    <location>
        <begin position="157"/>
        <end position="177"/>
    </location>
</feature>
<dbReference type="PANTHER" id="PTHR35529:SF2">
    <property type="entry name" value="SPORULATION PROTEIN YTAF-RELATED"/>
    <property type="match status" value="1"/>
</dbReference>
<evidence type="ECO:0000256" key="5">
    <source>
        <dbReference type="SAM" id="Phobius"/>
    </source>
</evidence>
<evidence type="ECO:0000313" key="7">
    <source>
        <dbReference type="Proteomes" id="UP000245423"/>
    </source>
</evidence>
<keyword evidence="3 5" id="KW-1133">Transmembrane helix</keyword>
<dbReference type="Proteomes" id="UP000245423">
    <property type="component" value="Chromosome 1"/>
</dbReference>
<dbReference type="AlphaFoldDB" id="M1ZF26"/>
<keyword evidence="1" id="KW-1003">Cell membrane</keyword>
<organism evidence="6 7">
    <name type="scientific">[Clostridium] ultunense Esp</name>
    <dbReference type="NCBI Taxonomy" id="1288971"/>
    <lineage>
        <taxon>Bacteria</taxon>
        <taxon>Bacillati</taxon>
        <taxon>Bacillota</taxon>
        <taxon>Tissierellia</taxon>
        <taxon>Tissierellales</taxon>
        <taxon>Tepidimicrobiaceae</taxon>
        <taxon>Schnuerera</taxon>
    </lineage>
</organism>